<dbReference type="SMART" id="SM00460">
    <property type="entry name" value="TGc"/>
    <property type="match status" value="1"/>
</dbReference>
<sequence length="426" mass="49942">MRYSLFFVFLFSCFGYEIKSFHAYVSLGGEEKKVRNELVLKPSFSTKTFQWSFPIIDTEQIHPLQFSVKKKFYKVYLKNKRVFFSIFDVKKGENLEISISYKTSNAEKFLQRQAIAIPSLQKKFQAFIQVEIDKNWEVFSYHPDFFFQNQKYGFYGIIDKKNFLDYFWISLKSADWKISLKHFLHSPQEIRDINILIPKYFKDSNLKIKKDTLETNLSSAQIIQKVNNTSIVFRGKKSQDFMVGLDAIVNNSIDAATYKNLNPNNFPTKSNPSLKNLAQEIISKSPNLPPYLAIAKWVHENIKYDEKMINKHLGSSQILQVKCGVCEHYAQLYGDIMQAIDVPSVMITGVGFNPFKKKFEYHAWNIVFIEGRWISMDTTWGIFSGKLPISHIFFYLGYQPLMMYETYDVPIHQIHTEVIYDIQLLQ</sequence>
<dbReference type="PANTHER" id="PTHR46333">
    <property type="entry name" value="CYTOKINESIS PROTEIN 3"/>
    <property type="match status" value="1"/>
</dbReference>
<feature type="domain" description="Transglutaminase-like" evidence="1">
    <location>
        <begin position="318"/>
        <end position="380"/>
    </location>
</feature>
<dbReference type="PANTHER" id="PTHR46333:SF2">
    <property type="entry name" value="CYTOKINESIS PROTEIN 3"/>
    <property type="match status" value="1"/>
</dbReference>
<reference evidence="2 3" key="1">
    <citation type="journal article" date="2010" name="BMC Genomics">
        <title>Comparative genomics and proteomics of Helicobacter mustelae, an ulcerogenic and carcinogenic gastric pathogen.</title>
        <authorList>
            <person name="O'Toole P.W."/>
            <person name="Snelling W.J."/>
            <person name="Canchaya C."/>
            <person name="Forde B.M."/>
            <person name="Hardie K.R."/>
            <person name="Josenhans C."/>
            <person name="Graham R.L.J."/>
            <person name="McMullan G."/>
            <person name="Parkhill J."/>
            <person name="Belda E."/>
            <person name="Bentley S.D."/>
        </authorList>
    </citation>
    <scope>NUCLEOTIDE SEQUENCE [LARGE SCALE GENOMIC DNA]</scope>
    <source>
        <strain evidence="3">ATCC 43772 / LMG 18044 / NCTC 12198 / 12198</strain>
    </source>
</reference>
<dbReference type="KEGG" id="hms:HMU06930"/>
<proteinExistence type="predicted"/>
<dbReference type="SUPFAM" id="SSF54001">
    <property type="entry name" value="Cysteine proteinases"/>
    <property type="match status" value="1"/>
</dbReference>
<evidence type="ECO:0000313" key="3">
    <source>
        <dbReference type="Proteomes" id="UP000001522"/>
    </source>
</evidence>
<dbReference type="STRING" id="679897.HMU06930"/>
<name>D3UHH9_HELM1</name>
<dbReference type="EMBL" id="FN555004">
    <property type="protein sequence ID" value="CBG39951.1"/>
    <property type="molecule type" value="Genomic_DNA"/>
</dbReference>
<evidence type="ECO:0000259" key="1">
    <source>
        <dbReference type="SMART" id="SM00460"/>
    </source>
</evidence>
<dbReference type="InterPro" id="IPR002931">
    <property type="entry name" value="Transglutaminase-like"/>
</dbReference>
<dbReference type="GO" id="GO:0005737">
    <property type="term" value="C:cytoplasm"/>
    <property type="evidence" value="ECO:0007669"/>
    <property type="project" value="TreeGrafter"/>
</dbReference>
<dbReference type="eggNOG" id="COG1305">
    <property type="taxonomic scope" value="Bacteria"/>
</dbReference>
<dbReference type="Pfam" id="PF01841">
    <property type="entry name" value="Transglut_core"/>
    <property type="match status" value="1"/>
</dbReference>
<dbReference type="InterPro" id="IPR038765">
    <property type="entry name" value="Papain-like_cys_pep_sf"/>
</dbReference>
<organism evidence="2 3">
    <name type="scientific">Helicobacter mustelae (strain ATCC 43772 / CCUG 25715 / CIP 103759 / LMG 18044 / NCTC 12198 / R85-136P)</name>
    <name type="common">Campylobacter mustelae</name>
    <dbReference type="NCBI Taxonomy" id="679897"/>
    <lineage>
        <taxon>Bacteria</taxon>
        <taxon>Pseudomonadati</taxon>
        <taxon>Campylobacterota</taxon>
        <taxon>Epsilonproteobacteria</taxon>
        <taxon>Campylobacterales</taxon>
        <taxon>Helicobacteraceae</taxon>
        <taxon>Helicobacter</taxon>
    </lineage>
</organism>
<dbReference type="InterPro" id="IPR052557">
    <property type="entry name" value="CAP/Cytokinesis_protein"/>
</dbReference>
<dbReference type="AlphaFoldDB" id="D3UHH9"/>
<gene>
    <name evidence="2" type="ordered locus">HMU06930</name>
</gene>
<evidence type="ECO:0000313" key="2">
    <source>
        <dbReference type="EMBL" id="CBG39951.1"/>
    </source>
</evidence>
<keyword evidence="3" id="KW-1185">Reference proteome</keyword>
<accession>D3UHH9</accession>
<dbReference type="HOGENOM" id="CLU_643675_0_0_7"/>
<dbReference type="Proteomes" id="UP000001522">
    <property type="component" value="Chromosome"/>
</dbReference>
<protein>
    <recommendedName>
        <fullName evidence="1">Transglutaminase-like domain-containing protein</fullName>
    </recommendedName>
</protein>
<dbReference type="Gene3D" id="3.10.620.30">
    <property type="match status" value="1"/>
</dbReference>